<dbReference type="EMBL" id="AP019860">
    <property type="protein sequence ID" value="BBM82851.1"/>
    <property type="molecule type" value="Genomic_DNA"/>
</dbReference>
<sequence>MLFYTMVPQKHIFIFIIGVLFSVACSYECYITVVDKNGHPVRGVKITHIGNNDRATFTDKQGRARVPGLSPPKSRYIRVEKNGYKTVEMYYPPSGYIVLQKL</sequence>
<evidence type="ECO:0008006" key="4">
    <source>
        <dbReference type="Google" id="ProtNLM"/>
    </source>
</evidence>
<proteinExistence type="predicted"/>
<evidence type="ECO:0000313" key="3">
    <source>
        <dbReference type="Proteomes" id="UP000326354"/>
    </source>
</evidence>
<dbReference type="AlphaFoldDB" id="A0A5S9IJU3"/>
<evidence type="ECO:0000313" key="2">
    <source>
        <dbReference type="EMBL" id="BBM82851.1"/>
    </source>
</evidence>
<dbReference type="Proteomes" id="UP000326354">
    <property type="component" value="Chromosome"/>
</dbReference>
<dbReference type="Gene3D" id="2.60.40.1120">
    <property type="entry name" value="Carboxypeptidase-like, regulatory domain"/>
    <property type="match status" value="1"/>
</dbReference>
<evidence type="ECO:0000256" key="1">
    <source>
        <dbReference type="SAM" id="Phobius"/>
    </source>
</evidence>
<dbReference type="RefSeq" id="WP_151967078.1">
    <property type="nucleotide sequence ID" value="NZ_AP019860.1"/>
</dbReference>
<reference evidence="2 3" key="1">
    <citation type="submission" date="2019-08" db="EMBL/GenBank/DDBJ databases">
        <title>Complete genome sequence of Candidatus Uab amorphum.</title>
        <authorList>
            <person name="Shiratori T."/>
            <person name="Suzuki S."/>
            <person name="Kakizawa Y."/>
            <person name="Ishida K."/>
        </authorList>
    </citation>
    <scope>NUCLEOTIDE SEQUENCE [LARGE SCALE GENOMIC DNA]</scope>
    <source>
        <strain evidence="2 3">SRT547</strain>
    </source>
</reference>
<keyword evidence="1" id="KW-0812">Transmembrane</keyword>
<dbReference type="Pfam" id="PF13620">
    <property type="entry name" value="CarboxypepD_reg"/>
    <property type="match status" value="1"/>
</dbReference>
<keyword evidence="1" id="KW-1133">Transmembrane helix</keyword>
<protein>
    <recommendedName>
        <fullName evidence="4">Carboxypeptidase regulatory-like domain-containing protein</fullName>
    </recommendedName>
</protein>
<keyword evidence="3" id="KW-1185">Reference proteome</keyword>
<feature type="transmembrane region" description="Helical" evidence="1">
    <location>
        <begin position="12"/>
        <end position="33"/>
    </location>
</feature>
<dbReference type="SUPFAM" id="SSF49464">
    <property type="entry name" value="Carboxypeptidase regulatory domain-like"/>
    <property type="match status" value="1"/>
</dbReference>
<dbReference type="InterPro" id="IPR008969">
    <property type="entry name" value="CarboxyPept-like_regulatory"/>
</dbReference>
<organism evidence="2 3">
    <name type="scientific">Uabimicrobium amorphum</name>
    <dbReference type="NCBI Taxonomy" id="2596890"/>
    <lineage>
        <taxon>Bacteria</taxon>
        <taxon>Pseudomonadati</taxon>
        <taxon>Planctomycetota</taxon>
        <taxon>Candidatus Uabimicrobiia</taxon>
        <taxon>Candidatus Uabimicrobiales</taxon>
        <taxon>Candidatus Uabimicrobiaceae</taxon>
        <taxon>Candidatus Uabimicrobium</taxon>
    </lineage>
</organism>
<keyword evidence="1" id="KW-0472">Membrane</keyword>
<name>A0A5S9IJU3_UABAM</name>
<accession>A0A5S9IJU3</accession>
<gene>
    <name evidence="2" type="ORF">UABAM_01194</name>
</gene>
<dbReference type="KEGG" id="uam:UABAM_01194"/>